<protein>
    <recommendedName>
        <fullName evidence="5">Protein YAE1</fullName>
    </recommendedName>
    <alternativeName>
        <fullName evidence="4">Protein yae1</fullName>
    </alternativeName>
</protein>
<dbReference type="EMBL" id="BLAL01000058">
    <property type="protein sequence ID" value="GES81909.1"/>
    <property type="molecule type" value="Genomic_DNA"/>
</dbReference>
<dbReference type="Proteomes" id="UP000615446">
    <property type="component" value="Unassembled WGS sequence"/>
</dbReference>
<evidence type="ECO:0000256" key="4">
    <source>
        <dbReference type="ARBA" id="ARBA00017286"/>
    </source>
</evidence>
<dbReference type="EMBL" id="BEXD01003851">
    <property type="protein sequence ID" value="GBC02791.1"/>
    <property type="molecule type" value="Genomic_DNA"/>
</dbReference>
<gene>
    <name evidence="10" type="ORF">RCL2_000914600</name>
    <name evidence="9" type="ORF">RclHR1_04820009</name>
</gene>
<evidence type="ECO:0000256" key="1">
    <source>
        <dbReference type="ARBA" id="ARBA00004123"/>
    </source>
</evidence>
<name>A0A2Z6RKV3_9GLOM</name>
<organism evidence="9 11">
    <name type="scientific">Rhizophagus clarus</name>
    <dbReference type="NCBI Taxonomy" id="94130"/>
    <lineage>
        <taxon>Eukaryota</taxon>
        <taxon>Fungi</taxon>
        <taxon>Fungi incertae sedis</taxon>
        <taxon>Mucoromycota</taxon>
        <taxon>Glomeromycotina</taxon>
        <taxon>Glomeromycetes</taxon>
        <taxon>Glomerales</taxon>
        <taxon>Glomeraceae</taxon>
        <taxon>Rhizophagus</taxon>
    </lineage>
</organism>
<keyword evidence="7" id="KW-0539">Nucleus</keyword>
<evidence type="ECO:0000256" key="3">
    <source>
        <dbReference type="ARBA" id="ARBA00007096"/>
    </source>
</evidence>
<evidence type="ECO:0000313" key="9">
    <source>
        <dbReference type="EMBL" id="GBC02791.1"/>
    </source>
</evidence>
<accession>A0A2Z6RKV3</accession>
<dbReference type="OrthoDB" id="20086at2759"/>
<dbReference type="InterPro" id="IPR038881">
    <property type="entry name" value="Yae1-like"/>
</dbReference>
<dbReference type="InterPro" id="IPR019191">
    <property type="entry name" value="Essential_protein_Yae1_N"/>
</dbReference>
<evidence type="ECO:0000256" key="7">
    <source>
        <dbReference type="ARBA" id="ARBA00023242"/>
    </source>
</evidence>
<dbReference type="PANTHER" id="PTHR18829">
    <property type="entry name" value="PROTEIN YAE1 HOMOLOG"/>
    <property type="match status" value="1"/>
</dbReference>
<evidence type="ECO:0000313" key="10">
    <source>
        <dbReference type="EMBL" id="GES81909.1"/>
    </source>
</evidence>
<evidence type="ECO:0000256" key="6">
    <source>
        <dbReference type="ARBA" id="ARBA00022490"/>
    </source>
</evidence>
<proteinExistence type="inferred from homology"/>
<evidence type="ECO:0000313" key="11">
    <source>
        <dbReference type="Proteomes" id="UP000247702"/>
    </source>
</evidence>
<sequence>MISESDDVWASDEDTSEYDRIMSLKEWDHMNRNLGNIGYREGIIEGKDITIQEGFNDGYVEGVNIGMEFGRLRGLLNTLLEFYDSLINENNNDELKLPNQSSLNKLKSLEDDLANLTADKVFTLEYFKINQHENIKNQNNACEGDCSCLLDTEKDNCCNKGIISESNNEKIQKINLEKTIKPKENLAEKLLVEYKEKVYQLLDEFGFDMNST</sequence>
<keyword evidence="11" id="KW-1185">Reference proteome</keyword>
<dbReference type="GO" id="GO:0005634">
    <property type="term" value="C:nucleus"/>
    <property type="evidence" value="ECO:0007669"/>
    <property type="project" value="UniProtKB-SubCell"/>
</dbReference>
<evidence type="ECO:0000259" key="8">
    <source>
        <dbReference type="Pfam" id="PF09811"/>
    </source>
</evidence>
<dbReference type="Proteomes" id="UP000247702">
    <property type="component" value="Unassembled WGS sequence"/>
</dbReference>
<keyword evidence="6" id="KW-0963">Cytoplasm</keyword>
<evidence type="ECO:0000256" key="5">
    <source>
        <dbReference type="ARBA" id="ARBA00018400"/>
    </source>
</evidence>
<reference evidence="9 11" key="1">
    <citation type="submission" date="2017-11" db="EMBL/GenBank/DDBJ databases">
        <title>The genome of Rhizophagus clarus HR1 reveals common genetic basis of auxotrophy among arbuscular mycorrhizal fungi.</title>
        <authorList>
            <person name="Kobayashi Y."/>
        </authorList>
    </citation>
    <scope>NUCLEOTIDE SEQUENCE [LARGE SCALE GENOMIC DNA]</scope>
    <source>
        <strain evidence="9 11">HR1</strain>
    </source>
</reference>
<dbReference type="PANTHER" id="PTHR18829:SF0">
    <property type="entry name" value="PROTEIN YAE1 HOMOLOG"/>
    <property type="match status" value="1"/>
</dbReference>
<dbReference type="GO" id="GO:0005737">
    <property type="term" value="C:cytoplasm"/>
    <property type="evidence" value="ECO:0007669"/>
    <property type="project" value="UniProtKB-SubCell"/>
</dbReference>
<evidence type="ECO:0000256" key="2">
    <source>
        <dbReference type="ARBA" id="ARBA00004496"/>
    </source>
</evidence>
<comment type="similarity">
    <text evidence="3">Belongs to the YAE1 family.</text>
</comment>
<dbReference type="STRING" id="94130.A0A2Z6RKV3"/>
<feature type="domain" description="Essential protein Yae1 N-terminal" evidence="8">
    <location>
        <begin position="38"/>
        <end position="76"/>
    </location>
</feature>
<comment type="subcellular location">
    <subcellularLocation>
        <location evidence="2">Cytoplasm</location>
    </subcellularLocation>
    <subcellularLocation>
        <location evidence="1">Nucleus</location>
    </subcellularLocation>
</comment>
<dbReference type="AlphaFoldDB" id="A0A2Z6RKV3"/>
<dbReference type="Pfam" id="PF09811">
    <property type="entry name" value="Yae1_N"/>
    <property type="match status" value="1"/>
</dbReference>
<reference evidence="10" key="2">
    <citation type="submission" date="2019-10" db="EMBL/GenBank/DDBJ databases">
        <title>Conservation and host-specific expression of non-tandemly repeated heterogenous ribosome RNA gene in arbuscular mycorrhizal fungi.</title>
        <authorList>
            <person name="Maeda T."/>
            <person name="Kobayashi Y."/>
            <person name="Nakagawa T."/>
            <person name="Ezawa T."/>
            <person name="Yamaguchi K."/>
            <person name="Bino T."/>
            <person name="Nishimoto Y."/>
            <person name="Shigenobu S."/>
            <person name="Kawaguchi M."/>
        </authorList>
    </citation>
    <scope>NUCLEOTIDE SEQUENCE</scope>
    <source>
        <strain evidence="10">HR1</strain>
    </source>
</reference>
<comment type="caution">
    <text evidence="9">The sequence shown here is derived from an EMBL/GenBank/DDBJ whole genome shotgun (WGS) entry which is preliminary data.</text>
</comment>